<dbReference type="SMART" id="SM00382">
    <property type="entry name" value="AAA"/>
    <property type="match status" value="1"/>
</dbReference>
<accession>A0A263BQF0</accession>
<dbReference type="Pfam" id="PF00005">
    <property type="entry name" value="ABC_tran"/>
    <property type="match status" value="1"/>
</dbReference>
<keyword evidence="3" id="KW-0067">ATP-binding</keyword>
<dbReference type="RefSeq" id="WP_094926457.1">
    <property type="nucleotide sequence ID" value="NZ_NPIA01000010.1"/>
</dbReference>
<protein>
    <recommendedName>
        <fullName evidence="4">ABC transporter domain-containing protein</fullName>
    </recommendedName>
</protein>
<evidence type="ECO:0000256" key="1">
    <source>
        <dbReference type="ARBA" id="ARBA00022448"/>
    </source>
</evidence>
<comment type="caution">
    <text evidence="5">The sequence shown here is derived from an EMBL/GenBank/DDBJ whole genome shotgun (WGS) entry which is preliminary data.</text>
</comment>
<evidence type="ECO:0000313" key="5">
    <source>
        <dbReference type="EMBL" id="OZM55943.1"/>
    </source>
</evidence>
<dbReference type="GO" id="GO:0005524">
    <property type="term" value="F:ATP binding"/>
    <property type="evidence" value="ECO:0007669"/>
    <property type="project" value="UniProtKB-KW"/>
</dbReference>
<dbReference type="Proteomes" id="UP000217083">
    <property type="component" value="Unassembled WGS sequence"/>
</dbReference>
<dbReference type="PANTHER" id="PTHR24220:SF659">
    <property type="entry name" value="TRANSPORTER, PUTATIVE-RELATED"/>
    <property type="match status" value="1"/>
</dbReference>
<keyword evidence="1" id="KW-0813">Transport</keyword>
<feature type="domain" description="ABC transporter" evidence="4">
    <location>
        <begin position="5"/>
        <end position="230"/>
    </location>
</feature>
<dbReference type="InterPro" id="IPR015854">
    <property type="entry name" value="ABC_transpr_LolD-like"/>
</dbReference>
<dbReference type="InterPro" id="IPR003439">
    <property type="entry name" value="ABC_transporter-like_ATP-bd"/>
</dbReference>
<dbReference type="PANTHER" id="PTHR24220">
    <property type="entry name" value="IMPORT ATP-BINDING PROTEIN"/>
    <property type="match status" value="1"/>
</dbReference>
<dbReference type="GO" id="GO:0016887">
    <property type="term" value="F:ATP hydrolysis activity"/>
    <property type="evidence" value="ECO:0007669"/>
    <property type="project" value="InterPro"/>
</dbReference>
<dbReference type="GO" id="GO:0022857">
    <property type="term" value="F:transmembrane transporter activity"/>
    <property type="evidence" value="ECO:0007669"/>
    <property type="project" value="TreeGrafter"/>
</dbReference>
<dbReference type="SUPFAM" id="SSF52540">
    <property type="entry name" value="P-loop containing nucleoside triphosphate hydrolases"/>
    <property type="match status" value="1"/>
</dbReference>
<keyword evidence="6" id="KW-1185">Reference proteome</keyword>
<dbReference type="Gene3D" id="3.40.50.300">
    <property type="entry name" value="P-loop containing nucleotide triphosphate hydrolases"/>
    <property type="match status" value="1"/>
</dbReference>
<reference evidence="5 6" key="2">
    <citation type="submission" date="2017-09" db="EMBL/GenBank/DDBJ databases">
        <title>Bacillus patelloidae sp. nov., isolated from the intestinal tract of a marine limpet.</title>
        <authorList>
            <person name="Liu R."/>
            <person name="Dong C."/>
            <person name="Shao Z."/>
        </authorList>
    </citation>
    <scope>NUCLEOTIDE SEQUENCE [LARGE SCALE GENOMIC DNA]</scope>
    <source>
        <strain evidence="5 6">SA5d-4</strain>
    </source>
</reference>
<evidence type="ECO:0000259" key="4">
    <source>
        <dbReference type="PROSITE" id="PS50893"/>
    </source>
</evidence>
<proteinExistence type="predicted"/>
<evidence type="ECO:0000256" key="2">
    <source>
        <dbReference type="ARBA" id="ARBA00022741"/>
    </source>
</evidence>
<reference evidence="6" key="1">
    <citation type="submission" date="2017-08" db="EMBL/GenBank/DDBJ databases">
        <authorList>
            <person name="Huang Z."/>
        </authorList>
    </citation>
    <scope>NUCLEOTIDE SEQUENCE [LARGE SCALE GENOMIC DNA]</scope>
    <source>
        <strain evidence="6">SA5d-4</strain>
    </source>
</reference>
<sequence>MEVAIQCEHVKKIVTNLEKQEMILKVETFKVNKGEQVVLMGPSGSGKTTLLHLLAGLEKPSSGRITIFNEELSQLSEKQRDRFRGNHIGIVFQEFQLFPYMSAMENILIQNLASTKFSGREAKEKAERLLQKLGLAHRKHSKVSLLSKGEQQRVAIARALLHKPKLLLVDEPTSSLDVKSGMEVVALLKEICTEEKTTLLLVTHDPTVANEFARVEKMDNLNEIYAKMLNEVTK</sequence>
<dbReference type="AlphaFoldDB" id="A0A263BQF0"/>
<dbReference type="EMBL" id="NPIA01000010">
    <property type="protein sequence ID" value="OZM55943.1"/>
    <property type="molecule type" value="Genomic_DNA"/>
</dbReference>
<dbReference type="InterPro" id="IPR017871">
    <property type="entry name" value="ABC_transporter-like_CS"/>
</dbReference>
<dbReference type="PROSITE" id="PS00211">
    <property type="entry name" value="ABC_TRANSPORTER_1"/>
    <property type="match status" value="1"/>
</dbReference>
<dbReference type="InterPro" id="IPR017911">
    <property type="entry name" value="MacB-like_ATP-bd"/>
</dbReference>
<evidence type="ECO:0000256" key="3">
    <source>
        <dbReference type="ARBA" id="ARBA00022840"/>
    </source>
</evidence>
<name>A0A263BQF0_9BACI</name>
<gene>
    <name evidence="5" type="ORF">CIB95_14870</name>
</gene>
<dbReference type="GO" id="GO:0005886">
    <property type="term" value="C:plasma membrane"/>
    <property type="evidence" value="ECO:0007669"/>
    <property type="project" value="TreeGrafter"/>
</dbReference>
<dbReference type="InterPro" id="IPR027417">
    <property type="entry name" value="P-loop_NTPase"/>
</dbReference>
<dbReference type="CDD" id="cd03255">
    <property type="entry name" value="ABC_MJ0796_LolCDE_FtsE"/>
    <property type="match status" value="1"/>
</dbReference>
<keyword evidence="2" id="KW-0547">Nucleotide-binding</keyword>
<dbReference type="PROSITE" id="PS50893">
    <property type="entry name" value="ABC_TRANSPORTER_2"/>
    <property type="match status" value="1"/>
</dbReference>
<evidence type="ECO:0000313" key="6">
    <source>
        <dbReference type="Proteomes" id="UP000217083"/>
    </source>
</evidence>
<dbReference type="InterPro" id="IPR003593">
    <property type="entry name" value="AAA+_ATPase"/>
</dbReference>
<organism evidence="5 6">
    <name type="scientific">Lottiidibacillus patelloidae</name>
    <dbReference type="NCBI Taxonomy" id="2670334"/>
    <lineage>
        <taxon>Bacteria</taxon>
        <taxon>Bacillati</taxon>
        <taxon>Bacillota</taxon>
        <taxon>Bacilli</taxon>
        <taxon>Bacillales</taxon>
        <taxon>Bacillaceae</taxon>
        <taxon>Lottiidibacillus</taxon>
    </lineage>
</organism>